<evidence type="ECO:0000313" key="3">
    <source>
        <dbReference type="Proteomes" id="UP000252357"/>
    </source>
</evidence>
<dbReference type="OrthoDB" id="8689919at2"/>
<dbReference type="Proteomes" id="UP000252357">
    <property type="component" value="Unassembled WGS sequence"/>
</dbReference>
<keyword evidence="3" id="KW-1185">Reference proteome</keyword>
<accession>A0A368L356</accession>
<dbReference type="InterPro" id="IPR013783">
    <property type="entry name" value="Ig-like_fold"/>
</dbReference>
<organism evidence="2 3">
    <name type="scientific">Parvibium lacunae</name>
    <dbReference type="NCBI Taxonomy" id="1888893"/>
    <lineage>
        <taxon>Bacteria</taxon>
        <taxon>Pseudomonadati</taxon>
        <taxon>Pseudomonadota</taxon>
        <taxon>Betaproteobacteria</taxon>
        <taxon>Burkholderiales</taxon>
        <taxon>Alcaligenaceae</taxon>
        <taxon>Parvibium</taxon>
    </lineage>
</organism>
<dbReference type="EMBL" id="QPGB01000002">
    <property type="protein sequence ID" value="RCS58026.1"/>
    <property type="molecule type" value="Genomic_DNA"/>
</dbReference>
<evidence type="ECO:0000313" key="2">
    <source>
        <dbReference type="EMBL" id="RCS58026.1"/>
    </source>
</evidence>
<evidence type="ECO:0008006" key="4">
    <source>
        <dbReference type="Google" id="ProtNLM"/>
    </source>
</evidence>
<feature type="region of interest" description="Disordered" evidence="1">
    <location>
        <begin position="14"/>
        <end position="36"/>
    </location>
</feature>
<reference evidence="2 3" key="1">
    <citation type="journal article" date="2018" name="Int. J. Syst. Evol. Microbiol.">
        <title>Parvibium lacunae gen. nov., sp. nov., a new member of the family Alcaligenaceae isolated from a freshwater pond.</title>
        <authorList>
            <person name="Chen W.M."/>
            <person name="Xie P.B."/>
            <person name="Hsu M.Y."/>
            <person name="Sheu S.Y."/>
        </authorList>
    </citation>
    <scope>NUCLEOTIDE SEQUENCE [LARGE SCALE GENOMIC DNA]</scope>
    <source>
        <strain evidence="2 3">KMB9</strain>
    </source>
</reference>
<gene>
    <name evidence="2" type="ORF">DU000_04065</name>
</gene>
<dbReference type="Gene3D" id="2.60.40.10">
    <property type="entry name" value="Immunoglobulins"/>
    <property type="match status" value="1"/>
</dbReference>
<sequence length="232" mass="24664">MTVIFAIALAGCGGGTDEDSSATTSPVGSTPAYPKPSDAPYAELLAADNTGFSDSDNYTRRRTLRYSVTLPVDGAGLEYSTNFGGTWINWSRNIPLQRDTVTVSFSTDGDKNVQFRATNGPAGESKGPVFSASTITIDTIAPTTPVFEVPSGGTLTTTDKRFRWQWAKVYGGANETYFDVYLDGVAVKLGTKDNYYAPTTDLAVGNHVLRVQAYDLSGNPAPATVSSTVTIQ</sequence>
<dbReference type="AlphaFoldDB" id="A0A368L356"/>
<proteinExistence type="predicted"/>
<evidence type="ECO:0000256" key="1">
    <source>
        <dbReference type="SAM" id="MobiDB-lite"/>
    </source>
</evidence>
<name>A0A368L356_9BURK</name>
<comment type="caution">
    <text evidence="2">The sequence shown here is derived from an EMBL/GenBank/DDBJ whole genome shotgun (WGS) entry which is preliminary data.</text>
</comment>
<dbReference type="RefSeq" id="WP_114402113.1">
    <property type="nucleotide sequence ID" value="NZ_QPGB01000002.1"/>
</dbReference>
<protein>
    <recommendedName>
        <fullName evidence="4">Bacterial Ig-like domain-containing protein</fullName>
    </recommendedName>
</protein>